<organism evidence="7 8">
    <name type="scientific">Lentinus brumalis</name>
    <dbReference type="NCBI Taxonomy" id="2498619"/>
    <lineage>
        <taxon>Eukaryota</taxon>
        <taxon>Fungi</taxon>
        <taxon>Dikarya</taxon>
        <taxon>Basidiomycota</taxon>
        <taxon>Agaricomycotina</taxon>
        <taxon>Agaricomycetes</taxon>
        <taxon>Polyporales</taxon>
        <taxon>Polyporaceae</taxon>
        <taxon>Lentinus</taxon>
    </lineage>
</organism>
<evidence type="ECO:0000313" key="7">
    <source>
        <dbReference type="EMBL" id="RDX54177.1"/>
    </source>
</evidence>
<keyword evidence="5 6" id="KW-0472">Membrane</keyword>
<accession>A0A371DNQ3</accession>
<dbReference type="AlphaFoldDB" id="A0A371DNQ3"/>
<dbReference type="InterPro" id="IPR019334">
    <property type="entry name" value="TMEM170A/B/YPR153W-like"/>
</dbReference>
<reference evidence="7 8" key="1">
    <citation type="journal article" date="2018" name="Biotechnol. Biofuels">
        <title>Integrative visual omics of the white-rot fungus Polyporus brumalis exposes the biotechnological potential of its oxidative enzymes for delignifying raw plant biomass.</title>
        <authorList>
            <person name="Miyauchi S."/>
            <person name="Rancon A."/>
            <person name="Drula E."/>
            <person name="Hage H."/>
            <person name="Chaduli D."/>
            <person name="Favel A."/>
            <person name="Grisel S."/>
            <person name="Henrissat B."/>
            <person name="Herpoel-Gimbert I."/>
            <person name="Ruiz-Duenas F.J."/>
            <person name="Chevret D."/>
            <person name="Hainaut M."/>
            <person name="Lin J."/>
            <person name="Wang M."/>
            <person name="Pangilinan J."/>
            <person name="Lipzen A."/>
            <person name="Lesage-Meessen L."/>
            <person name="Navarro D."/>
            <person name="Riley R."/>
            <person name="Grigoriev I.V."/>
            <person name="Zhou S."/>
            <person name="Raouche S."/>
            <person name="Rosso M.N."/>
        </authorList>
    </citation>
    <scope>NUCLEOTIDE SEQUENCE [LARGE SCALE GENOMIC DNA]</scope>
    <source>
        <strain evidence="7 8">BRFM 1820</strain>
    </source>
</reference>
<dbReference type="GO" id="GO:0016020">
    <property type="term" value="C:membrane"/>
    <property type="evidence" value="ECO:0007669"/>
    <property type="project" value="UniProtKB-SubCell"/>
</dbReference>
<keyword evidence="4 6" id="KW-1133">Transmembrane helix</keyword>
<proteinExistence type="inferred from homology"/>
<keyword evidence="3 6" id="KW-0812">Transmembrane</keyword>
<evidence type="ECO:0000313" key="8">
    <source>
        <dbReference type="Proteomes" id="UP000256964"/>
    </source>
</evidence>
<evidence type="ECO:0000256" key="6">
    <source>
        <dbReference type="SAM" id="Phobius"/>
    </source>
</evidence>
<dbReference type="PANTHER" id="PTHR22779:SF6">
    <property type="entry name" value="SD17342P"/>
    <property type="match status" value="1"/>
</dbReference>
<evidence type="ECO:0000256" key="5">
    <source>
        <dbReference type="ARBA" id="ARBA00023136"/>
    </source>
</evidence>
<feature type="transmembrane region" description="Helical" evidence="6">
    <location>
        <begin position="139"/>
        <end position="167"/>
    </location>
</feature>
<gene>
    <name evidence="7" type="ORF">OH76DRAFT_1430887</name>
</gene>
<dbReference type="OrthoDB" id="2131401at2759"/>
<comment type="subcellular location">
    <subcellularLocation>
        <location evidence="1">Membrane</location>
        <topology evidence="1">Multi-pass membrane protein</topology>
    </subcellularLocation>
</comment>
<dbReference type="Proteomes" id="UP000256964">
    <property type="component" value="Unassembled WGS sequence"/>
</dbReference>
<feature type="transmembrane region" description="Helical" evidence="6">
    <location>
        <begin position="44"/>
        <end position="66"/>
    </location>
</feature>
<sequence>MSGTPSWPSLYNPGIELFPIEHKDPVQPRGRYLHNSHDIFRFTLYWTLVLYTPAFIACGTYAFLNLTFPPRRPSRKDYKTRPRLLSAGLSSGSVSDGERIPLRRYDRQGLRADVVNPSQLRLPSRSPAKQNEKRSRLTFAVLVFFLFACFAFGGAIVGSAITGYVAAGLFRAAKYNMSTYVYLCVVC</sequence>
<dbReference type="PANTHER" id="PTHR22779">
    <property type="entry name" value="SD17342P"/>
    <property type="match status" value="1"/>
</dbReference>
<keyword evidence="8" id="KW-1185">Reference proteome</keyword>
<evidence type="ECO:0000256" key="3">
    <source>
        <dbReference type="ARBA" id="ARBA00022692"/>
    </source>
</evidence>
<evidence type="ECO:0000256" key="4">
    <source>
        <dbReference type="ARBA" id="ARBA00022989"/>
    </source>
</evidence>
<dbReference type="EMBL" id="KZ857385">
    <property type="protein sequence ID" value="RDX54177.1"/>
    <property type="molecule type" value="Genomic_DNA"/>
</dbReference>
<comment type="similarity">
    <text evidence="2">Belongs to the TMEM170 family.</text>
</comment>
<evidence type="ECO:0000256" key="2">
    <source>
        <dbReference type="ARBA" id="ARBA00006325"/>
    </source>
</evidence>
<protein>
    <submittedName>
        <fullName evidence="7">Uncharacterized protein</fullName>
    </submittedName>
</protein>
<dbReference type="STRING" id="139420.A0A371DNQ3"/>
<name>A0A371DNQ3_9APHY</name>
<evidence type="ECO:0000256" key="1">
    <source>
        <dbReference type="ARBA" id="ARBA00004141"/>
    </source>
</evidence>